<protein>
    <recommendedName>
        <fullName evidence="3">ATP synthase subunit 5, mitochondrial</fullName>
    </recommendedName>
</protein>
<keyword evidence="10" id="KW-1185">Reference proteome</keyword>
<dbReference type="AlphaFoldDB" id="A0A109UX88"/>
<comment type="similarity">
    <text evidence="2">Belongs to the ATPase delta chain family.</text>
</comment>
<proteinExistence type="inferred from homology"/>
<keyword evidence="6" id="KW-0406">Ion transport</keyword>
<dbReference type="RefSeq" id="XP_017986209.1">
    <property type="nucleotide sequence ID" value="XM_018130720.1"/>
</dbReference>
<evidence type="ECO:0000256" key="5">
    <source>
        <dbReference type="ARBA" id="ARBA00022781"/>
    </source>
</evidence>
<dbReference type="SUPFAM" id="SSF47928">
    <property type="entry name" value="N-terminal domain of the delta subunit of the F1F0-ATP synthase"/>
    <property type="match status" value="1"/>
</dbReference>
<dbReference type="HAMAP" id="MF_01416">
    <property type="entry name" value="ATP_synth_delta_bact"/>
    <property type="match status" value="1"/>
</dbReference>
<dbReference type="Proteomes" id="UP000243052">
    <property type="component" value="Chromosome ii"/>
</dbReference>
<gene>
    <name evidence="9" type="ORF">AW171_hschr21029</name>
</gene>
<evidence type="ECO:0000256" key="3">
    <source>
        <dbReference type="ARBA" id="ARBA00014723"/>
    </source>
</evidence>
<evidence type="ECO:0000256" key="7">
    <source>
        <dbReference type="ARBA" id="ARBA00023136"/>
    </source>
</evidence>
<keyword evidence="5" id="KW-0375">Hydrogen ion transport</keyword>
<dbReference type="PRINTS" id="PR00125">
    <property type="entry name" value="ATPASEDELTA"/>
</dbReference>
<sequence>MSSRIFFRSLASSAKAGVKPPVQLFGLEGTYATALFTAASKSTSIESAAKSLESLNSTIATDSKLVGILSNPALSSADRSIVVNTLVSSTPSMDKSVQNLIKVLAENNRLNLLSSVYAQFAKLNDAYNGIVQATVTTAQPLESKLFKRVEKALSQSSLVGSGKKLRLENVVQPDIQGGLIVEIADKTVDLSIASKVNKLNKLLRESI</sequence>
<comment type="subcellular location">
    <subcellularLocation>
        <location evidence="1">Membrane</location>
    </subcellularLocation>
</comment>
<dbReference type="InterPro" id="IPR000711">
    <property type="entry name" value="ATPase_OSCP/dsu"/>
</dbReference>
<keyword evidence="7" id="KW-0472">Membrane</keyword>
<evidence type="ECO:0000256" key="1">
    <source>
        <dbReference type="ARBA" id="ARBA00004370"/>
    </source>
</evidence>
<dbReference type="GO" id="GO:0016020">
    <property type="term" value="C:membrane"/>
    <property type="evidence" value="ECO:0007669"/>
    <property type="project" value="UniProtKB-SubCell"/>
</dbReference>
<dbReference type="GO" id="GO:0046933">
    <property type="term" value="F:proton-transporting ATP synthase activity, rotational mechanism"/>
    <property type="evidence" value="ECO:0007669"/>
    <property type="project" value="InterPro"/>
</dbReference>
<evidence type="ECO:0000313" key="9">
    <source>
        <dbReference type="EMBL" id="AMD19213.1"/>
    </source>
</evidence>
<dbReference type="STRING" id="45286.A0A109UX88"/>
<evidence type="ECO:0000256" key="2">
    <source>
        <dbReference type="ARBA" id="ARBA00007046"/>
    </source>
</evidence>
<dbReference type="InterPro" id="IPR026015">
    <property type="entry name" value="ATP_synth_OSCP/delta_N_sf"/>
</dbReference>
<dbReference type="Pfam" id="PF00213">
    <property type="entry name" value="OSCP"/>
    <property type="match status" value="1"/>
</dbReference>
<evidence type="ECO:0000256" key="6">
    <source>
        <dbReference type="ARBA" id="ARBA00023065"/>
    </source>
</evidence>
<dbReference type="PANTHER" id="PTHR11910">
    <property type="entry name" value="ATP SYNTHASE DELTA CHAIN"/>
    <property type="match status" value="1"/>
</dbReference>
<dbReference type="NCBIfam" id="TIGR01145">
    <property type="entry name" value="ATP_synt_delta"/>
    <property type="match status" value="1"/>
</dbReference>
<accession>A0A109UX88</accession>
<name>A0A109UX88_9SACH</name>
<dbReference type="GeneID" id="28721472"/>
<reference evidence="9 10" key="1">
    <citation type="submission" date="2016-01" db="EMBL/GenBank/DDBJ databases">
        <title>Genome sequence of the yeast Holleya sinecauda.</title>
        <authorList>
            <person name="Dietrich F.S."/>
        </authorList>
    </citation>
    <scope>NUCLEOTIDE SEQUENCE [LARGE SCALE GENOMIC DNA]</scope>
    <source>
        <strain evidence="9 10">ATCC 58844</strain>
    </source>
</reference>
<dbReference type="Gene3D" id="1.10.520.20">
    <property type="entry name" value="N-terminal domain of the delta subunit of the F1F0-ATP synthase"/>
    <property type="match status" value="1"/>
</dbReference>
<keyword evidence="8" id="KW-0066">ATP synthesis</keyword>
<evidence type="ECO:0000256" key="4">
    <source>
        <dbReference type="ARBA" id="ARBA00022448"/>
    </source>
</evidence>
<keyword evidence="4" id="KW-0813">Transport</keyword>
<dbReference type="OrthoDB" id="1262810at2759"/>
<dbReference type="EMBL" id="CP014242">
    <property type="protein sequence ID" value="AMD19213.1"/>
    <property type="molecule type" value="Genomic_DNA"/>
</dbReference>
<evidence type="ECO:0000256" key="8">
    <source>
        <dbReference type="ARBA" id="ARBA00023310"/>
    </source>
</evidence>
<evidence type="ECO:0000313" key="10">
    <source>
        <dbReference type="Proteomes" id="UP000243052"/>
    </source>
</evidence>
<organism evidence="9 10">
    <name type="scientific">Eremothecium sinecaudum</name>
    <dbReference type="NCBI Taxonomy" id="45286"/>
    <lineage>
        <taxon>Eukaryota</taxon>
        <taxon>Fungi</taxon>
        <taxon>Dikarya</taxon>
        <taxon>Ascomycota</taxon>
        <taxon>Saccharomycotina</taxon>
        <taxon>Saccharomycetes</taxon>
        <taxon>Saccharomycetales</taxon>
        <taxon>Saccharomycetaceae</taxon>
        <taxon>Eremothecium</taxon>
    </lineage>
</organism>